<accession>A0ABQ5KZL8</accession>
<dbReference type="SUPFAM" id="SSF56672">
    <property type="entry name" value="DNA/RNA polymerases"/>
    <property type="match status" value="1"/>
</dbReference>
<dbReference type="Gene3D" id="3.30.70.270">
    <property type="match status" value="1"/>
</dbReference>
<evidence type="ECO:0000313" key="2">
    <source>
        <dbReference type="Proteomes" id="UP001057375"/>
    </source>
</evidence>
<dbReference type="Proteomes" id="UP001057375">
    <property type="component" value="Unassembled WGS sequence"/>
</dbReference>
<feature type="non-terminal residue" evidence="1">
    <location>
        <position position="1"/>
    </location>
</feature>
<gene>
    <name evidence="1" type="ORF">ADUPG1_003805</name>
</gene>
<comment type="caution">
    <text evidence="1">The sequence shown here is derived from an EMBL/GenBank/DDBJ whole genome shotgun (WGS) entry which is preliminary data.</text>
</comment>
<reference evidence="1" key="1">
    <citation type="submission" date="2022-03" db="EMBL/GenBank/DDBJ databases">
        <title>Draft genome sequence of Aduncisulcus paluster, a free-living microaerophilic Fornicata.</title>
        <authorList>
            <person name="Yuyama I."/>
            <person name="Kume K."/>
            <person name="Tamura T."/>
            <person name="Inagaki Y."/>
            <person name="Hashimoto T."/>
        </authorList>
    </citation>
    <scope>NUCLEOTIDE SEQUENCE</scope>
    <source>
        <strain evidence="1">NY0171</strain>
    </source>
</reference>
<evidence type="ECO:0000313" key="1">
    <source>
        <dbReference type="EMBL" id="GKT37867.1"/>
    </source>
</evidence>
<evidence type="ECO:0008006" key="3">
    <source>
        <dbReference type="Google" id="ProtNLM"/>
    </source>
</evidence>
<dbReference type="InterPro" id="IPR043128">
    <property type="entry name" value="Rev_trsase/Diguanyl_cyclase"/>
</dbReference>
<sequence>NMALDLVLPDDMKRKIRAFADDIIILSTSLEAEEDTRNVVNALARYGLAVNPFKCFTLGDTRVILSGSHLTSSDPAKHKDLGLAATTCEPLRIASRRKLTQVLSEVDRITSLPFTGTQMVEAFN</sequence>
<feature type="non-terminal residue" evidence="1">
    <location>
        <position position="124"/>
    </location>
</feature>
<proteinExistence type="predicted"/>
<organism evidence="1 2">
    <name type="scientific">Aduncisulcus paluster</name>
    <dbReference type="NCBI Taxonomy" id="2918883"/>
    <lineage>
        <taxon>Eukaryota</taxon>
        <taxon>Metamonada</taxon>
        <taxon>Carpediemonas-like organisms</taxon>
        <taxon>Aduncisulcus</taxon>
    </lineage>
</organism>
<keyword evidence="2" id="KW-1185">Reference proteome</keyword>
<name>A0ABQ5KZL8_9EUKA</name>
<protein>
    <recommendedName>
        <fullName evidence="3">Reverse transcriptase</fullName>
    </recommendedName>
</protein>
<dbReference type="EMBL" id="BQXS01005372">
    <property type="protein sequence ID" value="GKT37867.1"/>
    <property type="molecule type" value="Genomic_DNA"/>
</dbReference>
<dbReference type="InterPro" id="IPR043502">
    <property type="entry name" value="DNA/RNA_pol_sf"/>
</dbReference>